<comment type="similarity">
    <text evidence="2 7">Belongs to the LDH/MDH superfamily. LDH family.</text>
</comment>
<comment type="catalytic activity">
    <reaction evidence="6 7">
        <text>(S)-lactate + NAD(+) = pyruvate + NADH + H(+)</text>
        <dbReference type="Rhea" id="RHEA:23444"/>
        <dbReference type="ChEBI" id="CHEBI:15361"/>
        <dbReference type="ChEBI" id="CHEBI:15378"/>
        <dbReference type="ChEBI" id="CHEBI:16651"/>
        <dbReference type="ChEBI" id="CHEBI:57540"/>
        <dbReference type="ChEBI" id="CHEBI:57945"/>
        <dbReference type="EC" id="1.1.1.27"/>
    </reaction>
</comment>
<comment type="pathway">
    <text evidence="1 7">Fermentation; pyruvate fermentation to lactate; (S)-lactate from pyruvate: step 1/1.</text>
</comment>
<dbReference type="GO" id="GO:0005737">
    <property type="term" value="C:cytoplasm"/>
    <property type="evidence" value="ECO:0007669"/>
    <property type="project" value="UniProtKB-SubCell"/>
</dbReference>
<dbReference type="SUPFAM" id="SSF56327">
    <property type="entry name" value="LDH C-terminal domain-like"/>
    <property type="match status" value="1"/>
</dbReference>
<feature type="binding site" evidence="7">
    <location>
        <position position="169"/>
    </location>
    <ligand>
        <name>beta-D-fructose 1,6-bisphosphate</name>
        <dbReference type="ChEBI" id="CHEBI:32966"/>
        <note>allosteric activator</note>
    </ligand>
</feature>
<feature type="binding site" evidence="7">
    <location>
        <position position="88"/>
    </location>
    <ligand>
        <name>substrate</name>
    </ligand>
</feature>
<dbReference type="SUPFAM" id="SSF51735">
    <property type="entry name" value="NAD(P)-binding Rossmann-fold domains"/>
    <property type="match status" value="1"/>
</dbReference>
<evidence type="ECO:0000256" key="4">
    <source>
        <dbReference type="ARBA" id="ARBA00023002"/>
    </source>
</evidence>
<dbReference type="HAMAP" id="MF_00488">
    <property type="entry name" value="Lactate_dehydrog"/>
    <property type="match status" value="1"/>
</dbReference>
<feature type="binding site" evidence="7 9">
    <location>
        <position position="35"/>
    </location>
    <ligand>
        <name>NAD(+)</name>
        <dbReference type="ChEBI" id="CHEBI:57540"/>
    </ligand>
</feature>
<feature type="modified residue" description="Phosphotyrosine" evidence="7">
    <location>
        <position position="221"/>
    </location>
</feature>
<feature type="binding site" evidence="7">
    <location>
        <position position="14"/>
    </location>
    <ligand>
        <name>NAD(+)</name>
        <dbReference type="ChEBI" id="CHEBI:57540"/>
    </ligand>
</feature>
<comment type="subcellular location">
    <subcellularLocation>
        <location evidence="7">Cytoplasm</location>
    </subcellularLocation>
</comment>
<dbReference type="PROSITE" id="PS00064">
    <property type="entry name" value="L_LDH"/>
    <property type="match status" value="1"/>
</dbReference>
<dbReference type="GO" id="GO:0006089">
    <property type="term" value="P:lactate metabolic process"/>
    <property type="evidence" value="ECO:0007669"/>
    <property type="project" value="TreeGrafter"/>
</dbReference>
<dbReference type="InterPro" id="IPR036291">
    <property type="entry name" value="NAD(P)-bd_dom_sf"/>
</dbReference>
<feature type="binding site" evidence="7">
    <location>
        <begin position="79"/>
        <end position="80"/>
    </location>
    <ligand>
        <name>NAD(+)</name>
        <dbReference type="ChEBI" id="CHEBI:57540"/>
    </ligand>
</feature>
<feature type="domain" description="Lactate/malate dehydrogenase C-terminal" evidence="11">
    <location>
        <begin position="146"/>
        <end position="306"/>
    </location>
</feature>
<dbReference type="Gene3D" id="3.40.50.720">
    <property type="entry name" value="NAD(P)-binding Rossmann-like Domain"/>
    <property type="match status" value="1"/>
</dbReference>
<dbReference type="InterPro" id="IPR015955">
    <property type="entry name" value="Lactate_DH/Glyco_Ohase_4_C"/>
</dbReference>
<dbReference type="EMBL" id="DVNB01000029">
    <property type="protein sequence ID" value="HIU56751.1"/>
    <property type="molecule type" value="Genomic_DNA"/>
</dbReference>
<evidence type="ECO:0000256" key="1">
    <source>
        <dbReference type="ARBA" id="ARBA00004843"/>
    </source>
</evidence>
<dbReference type="Proteomes" id="UP000824109">
    <property type="component" value="Unassembled WGS sequence"/>
</dbReference>
<reference evidence="12" key="1">
    <citation type="submission" date="2020-10" db="EMBL/GenBank/DDBJ databases">
        <authorList>
            <person name="Gilroy R."/>
        </authorList>
    </citation>
    <scope>NUCLEOTIDE SEQUENCE</scope>
    <source>
        <strain evidence="12">USAMLcec3-3695</strain>
    </source>
</reference>
<feature type="binding site" evidence="7">
    <location>
        <position position="82"/>
    </location>
    <ligand>
        <name>substrate</name>
    </ligand>
</feature>
<feature type="active site" description="Proton acceptor" evidence="7 8">
    <location>
        <position position="176"/>
    </location>
</feature>
<keyword evidence="7" id="KW-0021">Allosteric enzyme</keyword>
<dbReference type="PANTHER" id="PTHR43128:SF16">
    <property type="entry name" value="L-LACTATE DEHYDROGENASE"/>
    <property type="match status" value="1"/>
</dbReference>
<evidence type="ECO:0000256" key="7">
    <source>
        <dbReference type="HAMAP-Rule" id="MF_00488"/>
    </source>
</evidence>
<evidence type="ECO:0000256" key="3">
    <source>
        <dbReference type="ARBA" id="ARBA00012967"/>
    </source>
</evidence>
<feature type="binding site" evidence="7">
    <location>
        <position position="154"/>
    </location>
    <ligand>
        <name>beta-D-fructose 1,6-bisphosphate</name>
        <dbReference type="ChEBI" id="CHEBI:32966"/>
        <note>allosteric activator</note>
    </ligand>
</feature>
<proteinExistence type="inferred from homology"/>
<dbReference type="Pfam" id="PF00056">
    <property type="entry name" value="Ldh_1_N"/>
    <property type="match status" value="1"/>
</dbReference>
<evidence type="ECO:0000259" key="11">
    <source>
        <dbReference type="Pfam" id="PF02866"/>
    </source>
</evidence>
<evidence type="ECO:0000256" key="9">
    <source>
        <dbReference type="PIRSR" id="PIRSR000102-3"/>
    </source>
</evidence>
<feature type="binding site" evidence="7 9">
    <location>
        <begin position="119"/>
        <end position="121"/>
    </location>
    <ligand>
        <name>NAD(+)</name>
        <dbReference type="ChEBI" id="CHEBI:57540"/>
    </ligand>
</feature>
<sequence>MFRGKIAIIGAGLVGSTTAFAIMSGGVFNEIVLIDIDRDKSEGDAMDMAHGEAFVKPGRIYSGGYEECRGADIIVITAGANQKPGETRLELISKNVSIFRSVIGEIVKYAPSDVILLVVTNPVDVLTYAAYKLSGLPRRQVLGSGTVLDTARLKYMLSEHTGIDTRSCHTYIIGEHGDSEVAAWSVTNIAGITMDEFAAQTGKCTVADRERMYSNVKNAAYEIIEKKGATFYAIALAVERITSCIAGEENSMLTVSSVLDGQYGMSDIALSVPAKVGGTGVDWIPEVRFSDTETSGLRESGKTLTDCARGIGL</sequence>
<protein>
    <recommendedName>
        <fullName evidence="3 7">L-lactate dehydrogenase</fullName>
        <shortName evidence="7">L-LDH</shortName>
        <ecNumber evidence="3 7">1.1.1.27</ecNumber>
    </recommendedName>
</protein>
<dbReference type="GO" id="GO:0004459">
    <property type="term" value="F:L-lactate dehydrogenase (NAD+) activity"/>
    <property type="evidence" value="ECO:0007669"/>
    <property type="project" value="UniProtKB-UniRule"/>
</dbReference>
<dbReference type="InterPro" id="IPR018177">
    <property type="entry name" value="L-lactate_DH_AS"/>
</dbReference>
<feature type="binding site" evidence="7">
    <location>
        <begin position="149"/>
        <end position="152"/>
    </location>
    <ligand>
        <name>substrate</name>
    </ligand>
</feature>
<evidence type="ECO:0000256" key="5">
    <source>
        <dbReference type="ARBA" id="ARBA00023027"/>
    </source>
</evidence>
<dbReference type="PANTHER" id="PTHR43128">
    <property type="entry name" value="L-2-HYDROXYCARBOXYLATE DEHYDROGENASE (NAD(P)(+))"/>
    <property type="match status" value="1"/>
</dbReference>
<feature type="binding site" evidence="7">
    <location>
        <position position="101"/>
    </location>
    <ligand>
        <name>NAD(+)</name>
        <dbReference type="ChEBI" id="CHEBI:57540"/>
    </ligand>
</feature>
<keyword evidence="7" id="KW-0597">Phosphoprotein</keyword>
<name>A0A9D1SE45_9FIRM</name>
<feature type="binding site" evidence="7">
    <location>
        <position position="65"/>
    </location>
    <ligand>
        <name>NAD(+)</name>
        <dbReference type="ChEBI" id="CHEBI:57540"/>
    </ligand>
</feature>
<evidence type="ECO:0000256" key="2">
    <source>
        <dbReference type="ARBA" id="ARBA00006054"/>
    </source>
</evidence>
<dbReference type="Gene3D" id="3.90.110.10">
    <property type="entry name" value="Lactate dehydrogenase/glycoside hydrolase, family 4, C-terminal"/>
    <property type="match status" value="1"/>
</dbReference>
<evidence type="ECO:0000259" key="10">
    <source>
        <dbReference type="Pfam" id="PF00056"/>
    </source>
</evidence>
<dbReference type="AlphaFoldDB" id="A0A9D1SE45"/>
<dbReference type="CDD" id="cd05292">
    <property type="entry name" value="LDH_2"/>
    <property type="match status" value="1"/>
</dbReference>
<dbReference type="FunFam" id="3.40.50.720:FF:000018">
    <property type="entry name" value="Malate dehydrogenase"/>
    <property type="match status" value="1"/>
</dbReference>
<dbReference type="InterPro" id="IPR011304">
    <property type="entry name" value="L-lactate_DH"/>
</dbReference>
<feature type="binding site" evidence="9">
    <location>
        <begin position="10"/>
        <end position="15"/>
    </location>
    <ligand>
        <name>NAD(+)</name>
        <dbReference type="ChEBI" id="CHEBI:57540"/>
    </ligand>
</feature>
<feature type="binding site" evidence="7">
    <location>
        <begin position="121"/>
        <end position="124"/>
    </location>
    <ligand>
        <name>substrate</name>
    </ligand>
</feature>
<feature type="binding site" evidence="9">
    <location>
        <position position="95"/>
    </location>
    <ligand>
        <name>NAD(+)</name>
        <dbReference type="ChEBI" id="CHEBI:57540"/>
    </ligand>
</feature>
<comment type="activity regulation">
    <text evidence="7">Allosterically activated by fructose 1,6-bisphosphate (FBP).</text>
</comment>
<comment type="function">
    <text evidence="7">Catalyzes the conversion of lactate to pyruvate.</text>
</comment>
<keyword evidence="7" id="KW-0963">Cytoplasm</keyword>
<dbReference type="PIRSF" id="PIRSF000102">
    <property type="entry name" value="Lac_mal_DH"/>
    <property type="match status" value="1"/>
</dbReference>
<dbReference type="GO" id="GO:0006096">
    <property type="term" value="P:glycolytic process"/>
    <property type="evidence" value="ECO:0007669"/>
    <property type="project" value="UniProtKB-UniRule"/>
</dbReference>
<dbReference type="PRINTS" id="PR00086">
    <property type="entry name" value="LLDHDRGNASE"/>
</dbReference>
<organism evidence="12 13">
    <name type="scientific">Candidatus Ornithomonoglobus merdipullorum</name>
    <dbReference type="NCBI Taxonomy" id="2840895"/>
    <lineage>
        <taxon>Bacteria</taxon>
        <taxon>Bacillati</taxon>
        <taxon>Bacillota</taxon>
        <taxon>Clostridia</taxon>
        <taxon>Candidatus Ornithomonoglobus</taxon>
    </lineage>
</organism>
<comment type="subunit">
    <text evidence="7">Homotetramer.</text>
</comment>
<keyword evidence="4 7" id="KW-0560">Oxidoreductase</keyword>
<feature type="binding site" evidence="7">
    <location>
        <position position="144"/>
    </location>
    <ligand>
        <name>NAD(+)</name>
        <dbReference type="ChEBI" id="CHEBI:57540"/>
    </ligand>
</feature>
<evidence type="ECO:0000256" key="8">
    <source>
        <dbReference type="PIRSR" id="PIRSR000102-1"/>
    </source>
</evidence>
<evidence type="ECO:0000256" key="6">
    <source>
        <dbReference type="ARBA" id="ARBA00049258"/>
    </source>
</evidence>
<reference evidence="12" key="2">
    <citation type="journal article" date="2021" name="PeerJ">
        <title>Extensive microbial diversity within the chicken gut microbiome revealed by metagenomics and culture.</title>
        <authorList>
            <person name="Gilroy R."/>
            <person name="Ravi A."/>
            <person name="Getino M."/>
            <person name="Pursley I."/>
            <person name="Horton D.L."/>
            <person name="Alikhan N.F."/>
            <person name="Baker D."/>
            <person name="Gharbi K."/>
            <person name="Hall N."/>
            <person name="Watson M."/>
            <person name="Adriaenssens E.M."/>
            <person name="Foster-Nyarko E."/>
            <person name="Jarju S."/>
            <person name="Secka A."/>
            <person name="Antonio M."/>
            <person name="Oren A."/>
            <person name="Chaudhuri R.R."/>
            <person name="La Ragione R."/>
            <person name="Hildebrand F."/>
            <person name="Pallen M.J."/>
        </authorList>
    </citation>
    <scope>NUCLEOTIDE SEQUENCE</scope>
    <source>
        <strain evidence="12">USAMLcec3-3695</strain>
    </source>
</reference>
<accession>A0A9D1SE45</accession>
<dbReference type="NCBIfam" id="TIGR01771">
    <property type="entry name" value="L-LDH-NAD"/>
    <property type="match status" value="1"/>
</dbReference>
<evidence type="ECO:0000313" key="13">
    <source>
        <dbReference type="Proteomes" id="UP000824109"/>
    </source>
</evidence>
<feature type="binding site" evidence="7">
    <location>
        <position position="40"/>
    </location>
    <ligand>
        <name>NAD(+)</name>
        <dbReference type="ChEBI" id="CHEBI:57540"/>
    </ligand>
</feature>
<dbReference type="Pfam" id="PF02866">
    <property type="entry name" value="Ldh_1_C"/>
    <property type="match status" value="1"/>
</dbReference>
<dbReference type="InterPro" id="IPR001557">
    <property type="entry name" value="L-lactate/malate_DH"/>
</dbReference>
<feature type="domain" description="Lactate/malate dehydrogenase N-terminal" evidence="10">
    <location>
        <begin position="5"/>
        <end position="143"/>
    </location>
</feature>
<keyword evidence="5 7" id="KW-0520">NAD</keyword>
<dbReference type="NCBIfam" id="NF000824">
    <property type="entry name" value="PRK00066.1"/>
    <property type="match status" value="1"/>
</dbReference>
<dbReference type="InterPro" id="IPR001236">
    <property type="entry name" value="Lactate/malate_DH_N"/>
</dbReference>
<dbReference type="InterPro" id="IPR022383">
    <property type="entry name" value="Lactate/malate_DH_C"/>
</dbReference>
<evidence type="ECO:0000313" key="12">
    <source>
        <dbReference type="EMBL" id="HIU56751.1"/>
    </source>
</evidence>
<feature type="binding site" evidence="7">
    <location>
        <position position="230"/>
    </location>
    <ligand>
        <name>substrate</name>
    </ligand>
</feature>
<dbReference type="EC" id="1.1.1.27" evidence="3 7"/>
<gene>
    <name evidence="7" type="primary">ldh</name>
    <name evidence="12" type="ORF">IAA61_02930</name>
</gene>
<comment type="caution">
    <text evidence="12">The sequence shown here is derived from an EMBL/GenBank/DDBJ whole genome shotgun (WGS) entry which is preliminary data.</text>
</comment>